<accession>A0ABQ9HJR7</accession>
<name>A0ABQ9HJR7_9NEOP</name>
<evidence type="ECO:0000313" key="2">
    <source>
        <dbReference type="Proteomes" id="UP001159363"/>
    </source>
</evidence>
<dbReference type="Proteomes" id="UP001159363">
    <property type="component" value="Chromosome 4"/>
</dbReference>
<comment type="caution">
    <text evidence="1">The sequence shown here is derived from an EMBL/GenBank/DDBJ whole genome shotgun (WGS) entry which is preliminary data.</text>
</comment>
<gene>
    <name evidence="1" type="ORF">PR048_016233</name>
</gene>
<proteinExistence type="predicted"/>
<keyword evidence="2" id="KW-1185">Reference proteome</keyword>
<organism evidence="1 2">
    <name type="scientific">Dryococelus australis</name>
    <dbReference type="NCBI Taxonomy" id="614101"/>
    <lineage>
        <taxon>Eukaryota</taxon>
        <taxon>Metazoa</taxon>
        <taxon>Ecdysozoa</taxon>
        <taxon>Arthropoda</taxon>
        <taxon>Hexapoda</taxon>
        <taxon>Insecta</taxon>
        <taxon>Pterygota</taxon>
        <taxon>Neoptera</taxon>
        <taxon>Polyneoptera</taxon>
        <taxon>Phasmatodea</taxon>
        <taxon>Verophasmatodea</taxon>
        <taxon>Anareolatae</taxon>
        <taxon>Phasmatidae</taxon>
        <taxon>Eurycanthinae</taxon>
        <taxon>Dryococelus</taxon>
    </lineage>
</organism>
<evidence type="ECO:0000313" key="1">
    <source>
        <dbReference type="EMBL" id="KAJ8884376.1"/>
    </source>
</evidence>
<protein>
    <submittedName>
        <fullName evidence="1">Uncharacterized protein</fullName>
    </submittedName>
</protein>
<reference evidence="1 2" key="1">
    <citation type="submission" date="2023-02" db="EMBL/GenBank/DDBJ databases">
        <title>LHISI_Scaffold_Assembly.</title>
        <authorList>
            <person name="Stuart O.P."/>
            <person name="Cleave R."/>
            <person name="Magrath M.J.L."/>
            <person name="Mikheyev A.S."/>
        </authorList>
    </citation>
    <scope>NUCLEOTIDE SEQUENCE [LARGE SCALE GENOMIC DNA]</scope>
    <source>
        <strain evidence="1">Daus_M_001</strain>
        <tissue evidence="1">Leg muscle</tissue>
    </source>
</reference>
<dbReference type="EMBL" id="JARBHB010000005">
    <property type="protein sequence ID" value="KAJ8884376.1"/>
    <property type="molecule type" value="Genomic_DNA"/>
</dbReference>
<sequence>MDCLVVPTITNVLPMVEDFITNSTVRPKVSSRIDMLLDAEVFMIRLLSYLTLNSYTKAMLSPMRICTSKYRISGIWKNELPNFTSRLRKYAVKQITQRLLDEMTKDIEGTNATATTGKEVYEELFS</sequence>